<dbReference type="GO" id="GO:0006508">
    <property type="term" value="P:proteolysis"/>
    <property type="evidence" value="ECO:0007669"/>
    <property type="project" value="UniProtKB-KW"/>
</dbReference>
<name>A0AA86MYA1_9BACT</name>
<dbReference type="NCBIfam" id="TIGR00500">
    <property type="entry name" value="met_pdase_I"/>
    <property type="match status" value="1"/>
</dbReference>
<protein>
    <recommendedName>
        <fullName evidence="6 7">Methionine aminopeptidase</fullName>
        <shortName evidence="6">MAP</shortName>
        <shortName evidence="6">MetAP</shortName>
        <ecNumber evidence="6 7">3.4.11.18</ecNumber>
    </recommendedName>
    <alternativeName>
        <fullName evidence="6">Peptidase M</fullName>
    </alternativeName>
</protein>
<dbReference type="PRINTS" id="PR00599">
    <property type="entry name" value="MAPEPTIDASE"/>
</dbReference>
<dbReference type="Pfam" id="PF00557">
    <property type="entry name" value="Peptidase_M24"/>
    <property type="match status" value="1"/>
</dbReference>
<evidence type="ECO:0000256" key="4">
    <source>
        <dbReference type="ARBA" id="ARBA00022723"/>
    </source>
</evidence>
<evidence type="ECO:0000256" key="2">
    <source>
        <dbReference type="ARBA" id="ARBA00022438"/>
    </source>
</evidence>
<evidence type="ECO:0000256" key="3">
    <source>
        <dbReference type="ARBA" id="ARBA00022670"/>
    </source>
</evidence>
<feature type="binding site" evidence="6">
    <location>
        <position position="175"/>
    </location>
    <ligand>
        <name>substrate</name>
    </ligand>
</feature>
<accession>A0AA86MYA1</accession>
<evidence type="ECO:0000313" key="10">
    <source>
        <dbReference type="Proteomes" id="UP001179121"/>
    </source>
</evidence>
<dbReference type="KEGG" id="nti:DNFV4_01681"/>
<dbReference type="GO" id="GO:0005829">
    <property type="term" value="C:cytosol"/>
    <property type="evidence" value="ECO:0007669"/>
    <property type="project" value="TreeGrafter"/>
</dbReference>
<sequence length="258" mass="27541">MIILKTAGEIDTMAEAARVVAETLEVLKKEVRPGITTEYLDRIAEENIRMRGALPAFKGYRNYPRTLCASVNQEVVHGIPSKRVLKEGDIIGLDLGAIVEGFYGDSALTVAVGTVDPAVERLIRVTEAALYAGIEQAVVGNRLSDISHAVQTCVEAAGYSVVTDFVGHGIGRQLHEEPQVPNYGKPGQGPRLKWGMVLAIEPMVNAGGSAVRVLDDQWTAVTVDGSLSAHFEHTIAIQPSGPARVLSQASGARLHGRA</sequence>
<dbReference type="Proteomes" id="UP001179121">
    <property type="component" value="Chromosome"/>
</dbReference>
<feature type="binding site" evidence="6">
    <location>
        <position position="201"/>
    </location>
    <ligand>
        <name>a divalent metal cation</name>
        <dbReference type="ChEBI" id="CHEBI:60240"/>
        <label>2</label>
        <note>catalytic</note>
    </ligand>
</feature>
<feature type="domain" description="Peptidase M24" evidence="8">
    <location>
        <begin position="12"/>
        <end position="238"/>
    </location>
</feature>
<dbReference type="GO" id="GO:0004239">
    <property type="term" value="F:initiator methionyl aminopeptidase activity"/>
    <property type="evidence" value="ECO:0007669"/>
    <property type="project" value="UniProtKB-UniRule"/>
</dbReference>
<dbReference type="AlphaFoldDB" id="A0AA86MYA1"/>
<comment type="subunit">
    <text evidence="6">Monomer.</text>
</comment>
<feature type="binding site" evidence="6">
    <location>
        <position position="105"/>
    </location>
    <ligand>
        <name>a divalent metal cation</name>
        <dbReference type="ChEBI" id="CHEBI:60240"/>
        <label>1</label>
    </ligand>
</feature>
<dbReference type="SUPFAM" id="SSF55920">
    <property type="entry name" value="Creatinase/aminopeptidase"/>
    <property type="match status" value="1"/>
</dbReference>
<dbReference type="PANTHER" id="PTHR43330">
    <property type="entry name" value="METHIONINE AMINOPEPTIDASE"/>
    <property type="match status" value="1"/>
</dbReference>
<feature type="binding site" evidence="6">
    <location>
        <position position="232"/>
    </location>
    <ligand>
        <name>a divalent metal cation</name>
        <dbReference type="ChEBI" id="CHEBI:60240"/>
        <label>1</label>
    </ligand>
</feature>
<keyword evidence="2 6" id="KW-0031">Aminopeptidase</keyword>
<keyword evidence="3 6" id="KW-0645">Protease</keyword>
<gene>
    <name evidence="6" type="primary">map</name>
    <name evidence="9" type="ORF">DNFV4_01681</name>
</gene>
<dbReference type="InterPro" id="IPR000994">
    <property type="entry name" value="Pept_M24"/>
</dbReference>
<dbReference type="InterPro" id="IPR036005">
    <property type="entry name" value="Creatinase/aminopeptidase-like"/>
</dbReference>
<feature type="binding site" evidence="6">
    <location>
        <position position="168"/>
    </location>
    <ligand>
        <name>a divalent metal cation</name>
        <dbReference type="ChEBI" id="CHEBI:60240"/>
        <label>2</label>
        <note>catalytic</note>
    </ligand>
</feature>
<dbReference type="CDD" id="cd01086">
    <property type="entry name" value="MetAP1"/>
    <property type="match status" value="1"/>
</dbReference>
<dbReference type="RefSeq" id="WP_289268189.1">
    <property type="nucleotide sequence ID" value="NZ_OX365700.1"/>
</dbReference>
<dbReference type="GO" id="GO:0046872">
    <property type="term" value="F:metal ion binding"/>
    <property type="evidence" value="ECO:0007669"/>
    <property type="project" value="UniProtKB-UniRule"/>
</dbReference>
<dbReference type="Gene3D" id="3.90.230.10">
    <property type="entry name" value="Creatinase/methionine aminopeptidase superfamily"/>
    <property type="match status" value="1"/>
</dbReference>
<feature type="binding site" evidence="6">
    <location>
        <position position="77"/>
    </location>
    <ligand>
        <name>substrate</name>
    </ligand>
</feature>
<evidence type="ECO:0000313" key="9">
    <source>
        <dbReference type="EMBL" id="CAI4031253.1"/>
    </source>
</evidence>
<feature type="binding site" evidence="6">
    <location>
        <position position="105"/>
    </location>
    <ligand>
        <name>a divalent metal cation</name>
        <dbReference type="ChEBI" id="CHEBI:60240"/>
        <label>2</label>
        <note>catalytic</note>
    </ligand>
</feature>
<dbReference type="EMBL" id="OX365700">
    <property type="protein sequence ID" value="CAI4031253.1"/>
    <property type="molecule type" value="Genomic_DNA"/>
</dbReference>
<organism evidence="9 10">
    <name type="scientific">Nitrospira tepida</name>
    <dbReference type="NCBI Taxonomy" id="2973512"/>
    <lineage>
        <taxon>Bacteria</taxon>
        <taxon>Pseudomonadati</taxon>
        <taxon>Nitrospirota</taxon>
        <taxon>Nitrospiria</taxon>
        <taxon>Nitrospirales</taxon>
        <taxon>Nitrospiraceae</taxon>
        <taxon>Nitrospira</taxon>
    </lineage>
</organism>
<comment type="cofactor">
    <cofactor evidence="6">
        <name>Co(2+)</name>
        <dbReference type="ChEBI" id="CHEBI:48828"/>
    </cofactor>
    <cofactor evidence="6">
        <name>Zn(2+)</name>
        <dbReference type="ChEBI" id="CHEBI:29105"/>
    </cofactor>
    <cofactor evidence="6">
        <name>Mn(2+)</name>
        <dbReference type="ChEBI" id="CHEBI:29035"/>
    </cofactor>
    <cofactor evidence="6">
        <name>Fe(2+)</name>
        <dbReference type="ChEBI" id="CHEBI:29033"/>
    </cofactor>
    <text evidence="6">Binds 2 divalent metal cations per subunit. Has a high-affinity and a low affinity metal-binding site. The true nature of the physiological cofactor is under debate. The enzyme is active with cobalt, zinc, manganese or divalent iron ions. Most likely, methionine aminopeptidases function as mononuclear Fe(2+)-metalloproteases under physiological conditions, and the catalytically relevant metal-binding site has been assigned to the histidine-containing high-affinity site.</text>
</comment>
<feature type="binding site" evidence="6">
    <location>
        <position position="232"/>
    </location>
    <ligand>
        <name>a divalent metal cation</name>
        <dbReference type="ChEBI" id="CHEBI:60240"/>
        <label>2</label>
        <note>catalytic</note>
    </ligand>
</feature>
<dbReference type="EC" id="3.4.11.18" evidence="6 7"/>
<keyword evidence="10" id="KW-1185">Reference proteome</keyword>
<comment type="function">
    <text evidence="1 6">Removes the N-terminal methionine from nascent proteins. The N-terminal methionine is often cleaved when the second residue in the primary sequence is small and uncharged (Met-Ala-, Cys, Gly, Pro, Ser, Thr, or Val). Requires deformylation of the N(alpha)-formylated initiator methionine before it can be hydrolyzed.</text>
</comment>
<evidence type="ECO:0000259" key="8">
    <source>
        <dbReference type="Pfam" id="PF00557"/>
    </source>
</evidence>
<comment type="catalytic activity">
    <reaction evidence="6 7">
        <text>Release of N-terminal amino acids, preferentially methionine, from peptides and arylamides.</text>
        <dbReference type="EC" id="3.4.11.18"/>
    </reaction>
</comment>
<reference evidence="9" key="1">
    <citation type="submission" date="2022-10" db="EMBL/GenBank/DDBJ databases">
        <authorList>
            <person name="Koch H."/>
        </authorList>
    </citation>
    <scope>NUCLEOTIDE SEQUENCE</scope>
    <source>
        <strain evidence="9">DNF</strain>
    </source>
</reference>
<evidence type="ECO:0000256" key="5">
    <source>
        <dbReference type="ARBA" id="ARBA00022801"/>
    </source>
</evidence>
<dbReference type="HAMAP" id="MF_01974">
    <property type="entry name" value="MetAP_1"/>
    <property type="match status" value="1"/>
</dbReference>
<keyword evidence="5 6" id="KW-0378">Hydrolase</keyword>
<evidence type="ECO:0000256" key="6">
    <source>
        <dbReference type="HAMAP-Rule" id="MF_01974"/>
    </source>
</evidence>
<dbReference type="PANTHER" id="PTHR43330:SF27">
    <property type="entry name" value="METHIONINE AMINOPEPTIDASE"/>
    <property type="match status" value="1"/>
</dbReference>
<evidence type="ECO:0000256" key="7">
    <source>
        <dbReference type="RuleBase" id="RU003653"/>
    </source>
</evidence>
<evidence type="ECO:0000256" key="1">
    <source>
        <dbReference type="ARBA" id="ARBA00002521"/>
    </source>
</evidence>
<dbReference type="GO" id="GO:0070006">
    <property type="term" value="F:metalloaminopeptidase activity"/>
    <property type="evidence" value="ECO:0007669"/>
    <property type="project" value="UniProtKB-UniRule"/>
</dbReference>
<proteinExistence type="inferred from homology"/>
<keyword evidence="4 6" id="KW-0479">Metal-binding</keyword>
<comment type="similarity">
    <text evidence="6">Belongs to the peptidase M24A family. Methionine aminopeptidase type 1 subfamily.</text>
</comment>
<dbReference type="InterPro" id="IPR002467">
    <property type="entry name" value="Pept_M24A_MAP1"/>
</dbReference>
<dbReference type="PROSITE" id="PS00680">
    <property type="entry name" value="MAP_1"/>
    <property type="match status" value="1"/>
</dbReference>
<feature type="binding site" evidence="6">
    <location>
        <position position="94"/>
    </location>
    <ligand>
        <name>a divalent metal cation</name>
        <dbReference type="ChEBI" id="CHEBI:60240"/>
        <label>1</label>
    </ligand>
</feature>
<dbReference type="InterPro" id="IPR001714">
    <property type="entry name" value="Pept_M24_MAP"/>
</dbReference>